<dbReference type="Proteomes" id="UP000079169">
    <property type="component" value="Unplaced"/>
</dbReference>
<reference evidence="2" key="1">
    <citation type="submission" date="2025-08" db="UniProtKB">
        <authorList>
            <consortium name="RefSeq"/>
        </authorList>
    </citation>
    <scope>IDENTIFICATION</scope>
</reference>
<dbReference type="RefSeq" id="XP_017303122.1">
    <property type="nucleotide sequence ID" value="XM_017447633.1"/>
</dbReference>
<evidence type="ECO:0000313" key="2">
    <source>
        <dbReference type="RefSeq" id="XP_017303122.1"/>
    </source>
</evidence>
<dbReference type="GeneID" id="103517932"/>
<dbReference type="InterPro" id="IPR036682">
    <property type="entry name" value="OS_D_A10/PebIII_sf"/>
</dbReference>
<protein>
    <submittedName>
        <fullName evidence="2">Uncharacterized protein LOC103517932</fullName>
    </submittedName>
</protein>
<gene>
    <name evidence="2" type="primary">LOC103517932</name>
</gene>
<dbReference type="PaxDb" id="121845-A0A1S4ELZ1"/>
<name>A0A1S4ELZ1_DIACI</name>
<keyword evidence="1" id="KW-1185">Reference proteome</keyword>
<dbReference type="AlphaFoldDB" id="A0A1S4ELZ1"/>
<accession>A0A1S4ELZ1</accession>
<organism evidence="1 2">
    <name type="scientific">Diaphorina citri</name>
    <name type="common">Asian citrus psyllid</name>
    <dbReference type="NCBI Taxonomy" id="121845"/>
    <lineage>
        <taxon>Eukaryota</taxon>
        <taxon>Metazoa</taxon>
        <taxon>Ecdysozoa</taxon>
        <taxon>Arthropoda</taxon>
        <taxon>Hexapoda</taxon>
        <taxon>Insecta</taxon>
        <taxon>Pterygota</taxon>
        <taxon>Neoptera</taxon>
        <taxon>Paraneoptera</taxon>
        <taxon>Hemiptera</taxon>
        <taxon>Sternorrhyncha</taxon>
        <taxon>Psylloidea</taxon>
        <taxon>Psyllidae</taxon>
        <taxon>Diaphorininae</taxon>
        <taxon>Diaphorina</taxon>
    </lineage>
</organism>
<proteinExistence type="predicted"/>
<dbReference type="SUPFAM" id="SSF100910">
    <property type="entry name" value="Chemosensory protein Csp2"/>
    <property type="match status" value="1"/>
</dbReference>
<sequence>MSKRKPDWERLSKKYDPNGFYETKYKALLEKAKQPAAPAVATVTKEGESVFELGMCTYYFFRV</sequence>
<evidence type="ECO:0000313" key="1">
    <source>
        <dbReference type="Proteomes" id="UP000079169"/>
    </source>
</evidence>
<dbReference type="KEGG" id="dci:103517932"/>